<keyword evidence="8" id="KW-0489">Methyltransferase</keyword>
<dbReference type="Pfam" id="PF08242">
    <property type="entry name" value="Methyltransf_12"/>
    <property type="match status" value="1"/>
</dbReference>
<feature type="compositionally biased region" description="Low complexity" evidence="5">
    <location>
        <begin position="1080"/>
        <end position="1097"/>
    </location>
</feature>
<dbReference type="InterPro" id="IPR050091">
    <property type="entry name" value="PKS_NRPS_Biosynth_Enz"/>
</dbReference>
<feature type="region of interest" description="Disordered" evidence="5">
    <location>
        <begin position="1"/>
        <end position="28"/>
    </location>
</feature>
<dbReference type="GO" id="GO:0032259">
    <property type="term" value="P:methylation"/>
    <property type="evidence" value="ECO:0007669"/>
    <property type="project" value="UniProtKB-KW"/>
</dbReference>
<feature type="region of interest" description="Disordered" evidence="5">
    <location>
        <begin position="1063"/>
        <end position="1115"/>
    </location>
</feature>
<organism evidence="8 9">
    <name type="scientific">Saccharomonospora xinjiangensis XJ-54</name>
    <dbReference type="NCBI Taxonomy" id="882086"/>
    <lineage>
        <taxon>Bacteria</taxon>
        <taxon>Bacillati</taxon>
        <taxon>Actinomycetota</taxon>
        <taxon>Actinomycetes</taxon>
        <taxon>Pseudonocardiales</taxon>
        <taxon>Pseudonocardiaceae</taxon>
        <taxon>Saccharomonospora</taxon>
    </lineage>
</organism>
<evidence type="ECO:0000313" key="9">
    <source>
        <dbReference type="Proteomes" id="UP000004691"/>
    </source>
</evidence>
<keyword evidence="3 8" id="KW-0808">Transferase</keyword>
<dbReference type="eggNOG" id="COG3321">
    <property type="taxonomic scope" value="Bacteria"/>
</dbReference>
<dbReference type="Gene3D" id="3.40.50.150">
    <property type="entry name" value="Vaccinia Virus protein VP39"/>
    <property type="match status" value="1"/>
</dbReference>
<dbReference type="GO" id="GO:0005886">
    <property type="term" value="C:plasma membrane"/>
    <property type="evidence" value="ECO:0007669"/>
    <property type="project" value="TreeGrafter"/>
</dbReference>
<dbReference type="GO" id="GO:0008168">
    <property type="term" value="F:methyltransferase activity"/>
    <property type="evidence" value="ECO:0007669"/>
    <property type="project" value="UniProtKB-KW"/>
</dbReference>
<feature type="domain" description="Ketosynthase family 3 (KS3)" evidence="6">
    <location>
        <begin position="480"/>
        <end position="910"/>
    </location>
</feature>
<dbReference type="SUPFAM" id="SSF53901">
    <property type="entry name" value="Thiolase-like"/>
    <property type="match status" value="1"/>
</dbReference>
<dbReference type="GO" id="GO:0005737">
    <property type="term" value="C:cytoplasm"/>
    <property type="evidence" value="ECO:0007669"/>
    <property type="project" value="TreeGrafter"/>
</dbReference>
<gene>
    <name evidence="8" type="ORF">SacxiDRAFT_4418</name>
</gene>
<keyword evidence="1" id="KW-0596">Phosphopantetheine</keyword>
<dbReference type="GO" id="GO:0071770">
    <property type="term" value="P:DIM/DIP cell wall layer assembly"/>
    <property type="evidence" value="ECO:0007669"/>
    <property type="project" value="TreeGrafter"/>
</dbReference>
<dbReference type="GO" id="GO:0004315">
    <property type="term" value="F:3-oxoacyl-[acyl-carrier-protein] synthase activity"/>
    <property type="evidence" value="ECO:0007669"/>
    <property type="project" value="InterPro"/>
</dbReference>
<name>I0V8Z4_9PSEU</name>
<evidence type="ECO:0000256" key="4">
    <source>
        <dbReference type="PROSITE-ProRule" id="PRU01363"/>
    </source>
</evidence>
<comment type="caution">
    <text evidence="4">Lacks conserved residue(s) required for the propagation of feature annotation.</text>
</comment>
<dbReference type="InterPro" id="IPR014031">
    <property type="entry name" value="Ketoacyl_synth_C"/>
</dbReference>
<evidence type="ECO:0000256" key="3">
    <source>
        <dbReference type="ARBA" id="ARBA00022679"/>
    </source>
</evidence>
<dbReference type="Gene3D" id="3.40.47.10">
    <property type="match status" value="1"/>
</dbReference>
<evidence type="ECO:0000256" key="2">
    <source>
        <dbReference type="ARBA" id="ARBA00022553"/>
    </source>
</evidence>
<proteinExistence type="predicted"/>
<dbReference type="Proteomes" id="UP000004691">
    <property type="component" value="Unassembled WGS sequence"/>
</dbReference>
<dbReference type="SMART" id="SM00825">
    <property type="entry name" value="PKS_KS"/>
    <property type="match status" value="1"/>
</dbReference>
<dbReference type="InterPro" id="IPR020841">
    <property type="entry name" value="PKS_Beta-ketoAc_synthase_dom"/>
</dbReference>
<dbReference type="PANTHER" id="PTHR43775">
    <property type="entry name" value="FATTY ACID SYNTHASE"/>
    <property type="match status" value="1"/>
</dbReference>
<evidence type="ECO:0000259" key="7">
    <source>
        <dbReference type="PROSITE" id="PS52019"/>
    </source>
</evidence>
<dbReference type="InterPro" id="IPR049900">
    <property type="entry name" value="PKS_mFAS_DH"/>
</dbReference>
<dbReference type="InterPro" id="IPR018201">
    <property type="entry name" value="Ketoacyl_synth_AS"/>
</dbReference>
<dbReference type="PANTHER" id="PTHR43775:SF37">
    <property type="entry name" value="SI:DKEY-61P9.11"/>
    <property type="match status" value="1"/>
</dbReference>
<dbReference type="InterPro" id="IPR014030">
    <property type="entry name" value="Ketoacyl_synth_N"/>
</dbReference>
<evidence type="ECO:0000259" key="6">
    <source>
        <dbReference type="PROSITE" id="PS52004"/>
    </source>
</evidence>
<dbReference type="Gene3D" id="1.10.1240.100">
    <property type="match status" value="1"/>
</dbReference>
<dbReference type="InterPro" id="IPR029063">
    <property type="entry name" value="SAM-dependent_MTases_sf"/>
</dbReference>
<keyword evidence="9" id="KW-1185">Reference proteome</keyword>
<dbReference type="InterPro" id="IPR049552">
    <property type="entry name" value="PKS_DH_N"/>
</dbReference>
<dbReference type="InterPro" id="IPR013217">
    <property type="entry name" value="Methyltransf_12"/>
</dbReference>
<dbReference type="Pfam" id="PF00109">
    <property type="entry name" value="ketoacyl-synt"/>
    <property type="match status" value="1"/>
</dbReference>
<dbReference type="EMBL" id="JH636049">
    <property type="protein sequence ID" value="EID56597.1"/>
    <property type="molecule type" value="Genomic_DNA"/>
</dbReference>
<dbReference type="InterPro" id="IPR042104">
    <property type="entry name" value="PKS_dehydratase_sf"/>
</dbReference>
<dbReference type="PROSITE" id="PS00606">
    <property type="entry name" value="KS3_1"/>
    <property type="match status" value="1"/>
</dbReference>
<evidence type="ECO:0000313" key="8">
    <source>
        <dbReference type="EMBL" id="EID56597.1"/>
    </source>
</evidence>
<dbReference type="GO" id="GO:0004312">
    <property type="term" value="F:fatty acid synthase activity"/>
    <property type="evidence" value="ECO:0007669"/>
    <property type="project" value="TreeGrafter"/>
</dbReference>
<dbReference type="CDD" id="cd02440">
    <property type="entry name" value="AdoMet_MTases"/>
    <property type="match status" value="1"/>
</dbReference>
<feature type="region of interest" description="Disordered" evidence="5">
    <location>
        <begin position="413"/>
        <end position="482"/>
    </location>
</feature>
<dbReference type="CDD" id="cd00833">
    <property type="entry name" value="PKS"/>
    <property type="match status" value="1"/>
</dbReference>
<dbReference type="PROSITE" id="PS52004">
    <property type="entry name" value="KS3_2"/>
    <property type="match status" value="1"/>
</dbReference>
<keyword evidence="2" id="KW-0597">Phosphoprotein</keyword>
<dbReference type="STRING" id="882086.SacxiDRAFT_4418"/>
<accession>I0V8Z4</accession>
<feature type="domain" description="PKS/mFAS DH" evidence="7">
    <location>
        <begin position="1120"/>
        <end position="1211"/>
    </location>
</feature>
<dbReference type="HOGENOM" id="CLU_269771_0_0_11"/>
<feature type="non-terminal residue" evidence="8">
    <location>
        <position position="1211"/>
    </location>
</feature>
<dbReference type="RefSeq" id="WP_006240831.1">
    <property type="nucleotide sequence ID" value="NZ_JH636049.1"/>
</dbReference>
<evidence type="ECO:0000256" key="1">
    <source>
        <dbReference type="ARBA" id="ARBA00022450"/>
    </source>
</evidence>
<dbReference type="InterPro" id="IPR020807">
    <property type="entry name" value="PKS_DH"/>
</dbReference>
<dbReference type="Pfam" id="PF21089">
    <property type="entry name" value="PKS_DH_N"/>
    <property type="match status" value="1"/>
</dbReference>
<dbReference type="GO" id="GO:0006633">
    <property type="term" value="P:fatty acid biosynthetic process"/>
    <property type="evidence" value="ECO:0007669"/>
    <property type="project" value="InterPro"/>
</dbReference>
<dbReference type="Pfam" id="PF22621">
    <property type="entry name" value="CurL-like_PKS_C"/>
    <property type="match status" value="1"/>
</dbReference>
<dbReference type="Pfam" id="PF02801">
    <property type="entry name" value="Ketoacyl-synt_C"/>
    <property type="match status" value="1"/>
</dbReference>
<dbReference type="InterPro" id="IPR016039">
    <property type="entry name" value="Thiolase-like"/>
</dbReference>
<dbReference type="SMART" id="SM00826">
    <property type="entry name" value="PKS_DH"/>
    <property type="match status" value="1"/>
</dbReference>
<reference evidence="8 9" key="1">
    <citation type="submission" date="2012-01" db="EMBL/GenBank/DDBJ databases">
        <title>Improved High-Quality Draft sequence of Saccharomonospora xinjiangensis XJ-54.</title>
        <authorList>
            <consortium name="US DOE Joint Genome Institute"/>
            <person name="Lucas S."/>
            <person name="Han J."/>
            <person name="Lapidus A."/>
            <person name="Cheng J.-F."/>
            <person name="Goodwin L."/>
            <person name="Pitluck S."/>
            <person name="Peters L."/>
            <person name="Mikhailova N."/>
            <person name="Teshima H."/>
            <person name="Detter J.C."/>
            <person name="Han C."/>
            <person name="Tapia R."/>
            <person name="Land M."/>
            <person name="Hauser L."/>
            <person name="Kyrpides N."/>
            <person name="Ivanova N."/>
            <person name="Pagani I."/>
            <person name="Brambilla E.-M."/>
            <person name="Klenk H.-P."/>
            <person name="Woyke T."/>
        </authorList>
    </citation>
    <scope>NUCLEOTIDE SEQUENCE [LARGE SCALE GENOMIC DNA]</scope>
    <source>
        <strain evidence="8 9">XJ-54</strain>
    </source>
</reference>
<feature type="compositionally biased region" description="Low complexity" evidence="5">
    <location>
        <begin position="413"/>
        <end position="460"/>
    </location>
</feature>
<dbReference type="AlphaFoldDB" id="I0V8Z4"/>
<evidence type="ECO:0000256" key="5">
    <source>
        <dbReference type="SAM" id="MobiDB-lite"/>
    </source>
</evidence>
<dbReference type="PROSITE" id="PS52019">
    <property type="entry name" value="PKS_MFAS_DH"/>
    <property type="match status" value="1"/>
</dbReference>
<protein>
    <submittedName>
        <fullName evidence="8">Methyltransferase family protein,beta-ketoacyl synthase family protein</fullName>
    </submittedName>
</protein>
<dbReference type="Gene3D" id="3.10.129.110">
    <property type="entry name" value="Polyketide synthase dehydratase"/>
    <property type="match status" value="1"/>
</dbReference>
<sequence>MTSTTHTPGTQSARSGVSNGAPNGATGNTAEVADRLSAAAEAALAGADPGVGLAVQRGMDALTVLARRMLASALRRMGAFSTPGERSRPESLADRLGVVTEHRRLFDTVLGILVTAGMLRRDGDELVADHPLRELGESDVDAMVAGIAGEFGGTGPTARLVRRCLDAYPEVLTGRRGISDVMFADDAIAQQDNRDDTPGSPDHGAVTAAVVAEYLRSRMTGAESASVVELGAGAGGVTTTVLPALAPWGGRVRYLCADSSAEAVEQARQRLCGAGDGVDFAVLDVSTPSPGLPQGETDVLLAANVLHSAGDIDAALAGAAALLRPGGLLVLTEAVSAPEPLVMVLGLSAHWWATGGEGRLPGSPLLSSDQWRAALGRAGFEQVRVHPLPPGVDEDDAPEAVLVAIRAVPAAAPAAKPDSTSASSAQTPAAVPTERTTRPTEAARAATERASGTAGAASPAPEQPATRARTRPSPSTADTGGPIAIVGLSVRFPGAPDARRYWDLLVSNRVAIGEIPASRWDWREYYTPEPQGMDVVRKSHSRWGGFLDGFDEFDAGFFGMTEQEVRNTDPQQRIFLQECWTALEDAGYSPHGLDPAVRAATGVFAGASKLGFDRLGPDRGVDLPRTSFGDMVNRVSYHLDLGGPSKPVDTACSSALVALHEAVESLRSGECTMALVGGVNLYLHPSTYAELGAVKMLSNLPECPAFGIGGNGIVPGEGVGVVVLKRLADAQRDRDHVRAVVLGSAVNHNGRTVGFTSPNPRRQAEVIGAALRRADVDPATVSYLETTVNGTEIGDAVEMTAVTQVFGGRADAEGEFRIGSVKPNIGHGEASSGMAQLAKVVLALGERTFPPTRVPAEVNPAIDLATLPFELSAEPAPWEPPVVGGQPQPRRAGITGIGAGGVNAHVVVEQAPDSTAEPGTGPALFVLSARTPDRLAASADNWIAYLRANPGLDLVRVAYTSQVGREPMRHRVALVADSVTEIADKLARWRSGDTTVAEVGEAKRPASAVRAERAKGRPLTELARVWAAGGMIAWASLYPQGRPMRLGGLPTYPFESTGYWVDPPAARNGGPTTSTVDALDAGSAGAAEPTAAPAADARQSELAEPTVNRSGVGSPGEGGYPLLDLAGAVTGADGTVTVTGGVSLSAQPWLRDHLVNGRVLLAGTAIVDLVGRAGEVAGTGRIAELTLHAPLDLTSGAPVALRVVLGPAEPD</sequence>
<dbReference type="SUPFAM" id="SSF53335">
    <property type="entry name" value="S-adenosyl-L-methionine-dependent methyltransferases"/>
    <property type="match status" value="1"/>
</dbReference>